<feature type="transmembrane region" description="Helical" evidence="7">
    <location>
        <begin position="89"/>
        <end position="112"/>
    </location>
</feature>
<evidence type="ECO:0000256" key="7">
    <source>
        <dbReference type="SAM" id="Phobius"/>
    </source>
</evidence>
<evidence type="ECO:0000259" key="8">
    <source>
        <dbReference type="PROSITE" id="PS50850"/>
    </source>
</evidence>
<feature type="transmembrane region" description="Helical" evidence="7">
    <location>
        <begin position="118"/>
        <end position="138"/>
    </location>
</feature>
<evidence type="ECO:0000256" key="3">
    <source>
        <dbReference type="ARBA" id="ARBA00022475"/>
    </source>
</evidence>
<feature type="transmembrane region" description="Helical" evidence="7">
    <location>
        <begin position="6"/>
        <end position="22"/>
    </location>
</feature>
<protein>
    <recommendedName>
        <fullName evidence="8">Major facilitator superfamily (MFS) profile domain-containing protein</fullName>
    </recommendedName>
</protein>
<sequence length="156" mass="17243">MGGIFFTNGIIVVTMTTLIVHLTKRNKPLFNIAISGVFFAIGFGMNFFIKAYPLYIMATIVWTVGEILNATNSGVYIADHAPSSHRGRFNSVLNIITNGGSAIGPVIMGGYIENLGVRYVWPLVFSVTMLSAILIYILHLREVKKHNHNIVQSMNK</sequence>
<comment type="subcellular location">
    <subcellularLocation>
        <location evidence="1">Cell membrane</location>
        <topology evidence="1">Multi-pass membrane protein</topology>
    </subcellularLocation>
</comment>
<keyword evidence="3" id="KW-1003">Cell membrane</keyword>
<evidence type="ECO:0000256" key="5">
    <source>
        <dbReference type="ARBA" id="ARBA00022989"/>
    </source>
</evidence>
<evidence type="ECO:0000256" key="2">
    <source>
        <dbReference type="ARBA" id="ARBA00022448"/>
    </source>
</evidence>
<dbReference type="Pfam" id="PF07690">
    <property type="entry name" value="MFS_1"/>
    <property type="match status" value="1"/>
</dbReference>
<feature type="transmembrane region" description="Helical" evidence="7">
    <location>
        <begin position="29"/>
        <end position="49"/>
    </location>
</feature>
<dbReference type="PANTHER" id="PTHR23517:SF2">
    <property type="entry name" value="MULTIDRUG RESISTANCE PROTEIN MDTH"/>
    <property type="match status" value="1"/>
</dbReference>
<keyword evidence="5 7" id="KW-1133">Transmembrane helix</keyword>
<evidence type="ECO:0000313" key="9">
    <source>
        <dbReference type="EMBL" id="MPM44778.1"/>
    </source>
</evidence>
<evidence type="ECO:0000256" key="6">
    <source>
        <dbReference type="ARBA" id="ARBA00023136"/>
    </source>
</evidence>
<evidence type="ECO:0000256" key="4">
    <source>
        <dbReference type="ARBA" id="ARBA00022692"/>
    </source>
</evidence>
<dbReference type="PROSITE" id="PS50850">
    <property type="entry name" value="MFS"/>
    <property type="match status" value="1"/>
</dbReference>
<dbReference type="InterPro" id="IPR011701">
    <property type="entry name" value="MFS"/>
</dbReference>
<keyword evidence="4 7" id="KW-0812">Transmembrane</keyword>
<evidence type="ECO:0000256" key="1">
    <source>
        <dbReference type="ARBA" id="ARBA00004651"/>
    </source>
</evidence>
<dbReference type="AlphaFoldDB" id="A0A644ZWI7"/>
<dbReference type="InterPro" id="IPR036259">
    <property type="entry name" value="MFS_trans_sf"/>
</dbReference>
<feature type="domain" description="Major facilitator superfamily (MFS) profile" evidence="8">
    <location>
        <begin position="1"/>
        <end position="156"/>
    </location>
</feature>
<feature type="transmembrane region" description="Helical" evidence="7">
    <location>
        <begin position="55"/>
        <end position="77"/>
    </location>
</feature>
<dbReference type="GO" id="GO:0022857">
    <property type="term" value="F:transmembrane transporter activity"/>
    <property type="evidence" value="ECO:0007669"/>
    <property type="project" value="InterPro"/>
</dbReference>
<keyword evidence="6 7" id="KW-0472">Membrane</keyword>
<keyword evidence="2" id="KW-0813">Transport</keyword>
<dbReference type="InterPro" id="IPR050171">
    <property type="entry name" value="MFS_Transporters"/>
</dbReference>
<dbReference type="Gene3D" id="1.20.1250.20">
    <property type="entry name" value="MFS general substrate transporter like domains"/>
    <property type="match status" value="1"/>
</dbReference>
<dbReference type="EMBL" id="VSSQ01010612">
    <property type="protein sequence ID" value="MPM44778.1"/>
    <property type="molecule type" value="Genomic_DNA"/>
</dbReference>
<organism evidence="9">
    <name type="scientific">bioreactor metagenome</name>
    <dbReference type="NCBI Taxonomy" id="1076179"/>
    <lineage>
        <taxon>unclassified sequences</taxon>
        <taxon>metagenomes</taxon>
        <taxon>ecological metagenomes</taxon>
    </lineage>
</organism>
<reference evidence="9" key="1">
    <citation type="submission" date="2019-08" db="EMBL/GenBank/DDBJ databases">
        <authorList>
            <person name="Kucharzyk K."/>
            <person name="Murdoch R.W."/>
            <person name="Higgins S."/>
            <person name="Loffler F."/>
        </authorList>
    </citation>
    <scope>NUCLEOTIDE SEQUENCE</scope>
</reference>
<dbReference type="InterPro" id="IPR020846">
    <property type="entry name" value="MFS_dom"/>
</dbReference>
<dbReference type="PANTHER" id="PTHR23517">
    <property type="entry name" value="RESISTANCE PROTEIN MDTM, PUTATIVE-RELATED-RELATED"/>
    <property type="match status" value="1"/>
</dbReference>
<name>A0A644ZWI7_9ZZZZ</name>
<gene>
    <name evidence="9" type="ORF">SDC9_91460</name>
</gene>
<dbReference type="SUPFAM" id="SSF103473">
    <property type="entry name" value="MFS general substrate transporter"/>
    <property type="match status" value="1"/>
</dbReference>
<accession>A0A644ZWI7</accession>
<proteinExistence type="predicted"/>
<comment type="caution">
    <text evidence="9">The sequence shown here is derived from an EMBL/GenBank/DDBJ whole genome shotgun (WGS) entry which is preliminary data.</text>
</comment>
<dbReference type="GO" id="GO:0005886">
    <property type="term" value="C:plasma membrane"/>
    <property type="evidence" value="ECO:0007669"/>
    <property type="project" value="UniProtKB-SubCell"/>
</dbReference>